<evidence type="ECO:0000313" key="3">
    <source>
        <dbReference type="Proteomes" id="UP000000370"/>
    </source>
</evidence>
<evidence type="ECO:0000313" key="2">
    <source>
        <dbReference type="EMBL" id="ABX43312.1"/>
    </source>
</evidence>
<sequence length="712" mass="76079">MAGISTQINIVDRMSSPLNNIISAVDNVIGSLQDVDGAINRGFDTSAIDNARRSVDLANKQMEEIHGSIKRNEEAQQGFNREVQNGTNYAGNLGSTIKNAVGAFLGIAAAKSSINWVHESLDLTNVSTNAERQLQTVLSNIGAADDAFDKLKNTASTVQGYSLYGDETMIGGAAELSTYIKDTKAIQSMMGTLANYAAGMSGGGEVGYQQMVEYATQLGKALDGTYDGLKKKGFELSEAQQKIIEKGTDMQKALVIEDVINQSWADLAVQMANTPQGVIIQMKNDFVGIRREIGAELYPAVLSLFDTIRSNMPQIEQVLHGFASGIEKIIFVINRVIEVASTMYSFIADNWPIISPIIYGIVAALTAYSIAMAITNALEVISNISKGIAAVRAYAAAAANTALTAAEMAEAKAKASATAAQYGFNAALLASPITWIIIAIIAIIAVLYAVVAAINKVTGSTVSATGIIAGSIAWLGAFIWNTVIGVLNGIIQLLWTLFVEPWIGIIEWVLNVFDGGFNSFGDSVANLIGQIISWFLSLGKVVTKIIDAIFGTNWTGGLNSLQDSVLAWGKNDKAITLDRNAPTIDARIAYGDAWDAGYKFGEGIDDKISGMFGGMTDQYGDFSYVPGNVSKIADNTGDIKNSVTATNEELKYLRDAAERDSINRFTTASIKVEMGGVNNTVTNNQDLDGMIDYLSEKIGEELNNTAQAYNKG</sequence>
<dbReference type="KEGG" id="cpy:Cphy_2955"/>
<dbReference type="EMBL" id="CP000885">
    <property type="protein sequence ID" value="ABX43312.1"/>
    <property type="molecule type" value="Genomic_DNA"/>
</dbReference>
<reference evidence="3" key="1">
    <citation type="submission" date="2007-11" db="EMBL/GenBank/DDBJ databases">
        <title>Complete genome sequence of Clostridium phytofermentans ISDg.</title>
        <authorList>
            <person name="Leschine S.B."/>
            <person name="Warnick T.A."/>
            <person name="Blanchard J.L."/>
            <person name="Schnell D.J."/>
            <person name="Petit E.L."/>
            <person name="LaTouf W.G."/>
            <person name="Copeland A."/>
            <person name="Lucas S."/>
            <person name="Lapidus A."/>
            <person name="Barry K."/>
            <person name="Glavina del Rio T."/>
            <person name="Dalin E."/>
            <person name="Tice H."/>
            <person name="Pitluck S."/>
            <person name="Kiss H."/>
            <person name="Brettin T."/>
            <person name="Bruce D."/>
            <person name="Detter J.C."/>
            <person name="Han C."/>
            <person name="Kuske C."/>
            <person name="Schmutz J."/>
            <person name="Larimer F."/>
            <person name="Land M."/>
            <person name="Hauser L."/>
            <person name="Kyrpides N."/>
            <person name="Kim E.A."/>
            <person name="Richardson P."/>
        </authorList>
    </citation>
    <scope>NUCLEOTIDE SEQUENCE [LARGE SCALE GENOMIC DNA]</scope>
    <source>
        <strain evidence="3">ATCC 700394 / DSM 18823 / ISDg</strain>
    </source>
</reference>
<keyword evidence="1" id="KW-0812">Transmembrane</keyword>
<dbReference type="STRING" id="357809.Cphy_2955"/>
<feature type="transmembrane region" description="Helical" evidence="1">
    <location>
        <begin position="433"/>
        <end position="454"/>
    </location>
</feature>
<protein>
    <submittedName>
        <fullName evidence="2">Uncharacterized protein</fullName>
    </submittedName>
</protein>
<evidence type="ECO:0000256" key="1">
    <source>
        <dbReference type="SAM" id="Phobius"/>
    </source>
</evidence>
<feature type="transmembrane region" description="Helical" evidence="1">
    <location>
        <begin position="357"/>
        <end position="378"/>
    </location>
</feature>
<dbReference type="AlphaFoldDB" id="A9KPN8"/>
<dbReference type="HOGENOM" id="CLU_014820_1_0_9"/>
<gene>
    <name evidence="2" type="ordered locus">Cphy_2955</name>
</gene>
<feature type="transmembrane region" description="Helical" evidence="1">
    <location>
        <begin position="466"/>
        <end position="487"/>
    </location>
</feature>
<dbReference type="OrthoDB" id="1677957at2"/>
<dbReference type="eggNOG" id="COG5281">
    <property type="taxonomic scope" value="Bacteria"/>
</dbReference>
<proteinExistence type="predicted"/>
<dbReference type="Proteomes" id="UP000000370">
    <property type="component" value="Chromosome"/>
</dbReference>
<organism evidence="2 3">
    <name type="scientific">Lachnoclostridium phytofermentans (strain ATCC 700394 / DSM 18823 / ISDg)</name>
    <name type="common">Clostridium phytofermentans</name>
    <dbReference type="NCBI Taxonomy" id="357809"/>
    <lineage>
        <taxon>Bacteria</taxon>
        <taxon>Bacillati</taxon>
        <taxon>Bacillota</taxon>
        <taxon>Clostridia</taxon>
        <taxon>Lachnospirales</taxon>
        <taxon>Lachnospiraceae</taxon>
    </lineage>
</organism>
<name>A9KPN8_LACP7</name>
<keyword evidence="3" id="KW-1185">Reference proteome</keyword>
<dbReference type="RefSeq" id="WP_012200963.1">
    <property type="nucleotide sequence ID" value="NC_010001.1"/>
</dbReference>
<keyword evidence="1" id="KW-0472">Membrane</keyword>
<accession>A9KPN8</accession>
<keyword evidence="1" id="KW-1133">Transmembrane helix</keyword>